<protein>
    <submittedName>
        <fullName evidence="2">Uncharacterized protein</fullName>
    </submittedName>
</protein>
<evidence type="ECO:0000313" key="2">
    <source>
        <dbReference type="EnsemblMetazoa" id="GPAI025384-PA"/>
    </source>
</evidence>
<name>A0A1A9ZUE0_GLOPL</name>
<keyword evidence="1" id="KW-0812">Transmembrane</keyword>
<dbReference type="VEuPathDB" id="VectorBase:GPAI025384"/>
<organism evidence="2 3">
    <name type="scientific">Glossina pallidipes</name>
    <name type="common">Tsetse fly</name>
    <dbReference type="NCBI Taxonomy" id="7398"/>
    <lineage>
        <taxon>Eukaryota</taxon>
        <taxon>Metazoa</taxon>
        <taxon>Ecdysozoa</taxon>
        <taxon>Arthropoda</taxon>
        <taxon>Hexapoda</taxon>
        <taxon>Insecta</taxon>
        <taxon>Pterygota</taxon>
        <taxon>Neoptera</taxon>
        <taxon>Endopterygota</taxon>
        <taxon>Diptera</taxon>
        <taxon>Brachycera</taxon>
        <taxon>Muscomorpha</taxon>
        <taxon>Hippoboscoidea</taxon>
        <taxon>Glossinidae</taxon>
        <taxon>Glossina</taxon>
    </lineage>
</organism>
<evidence type="ECO:0000313" key="3">
    <source>
        <dbReference type="Proteomes" id="UP000092445"/>
    </source>
</evidence>
<reference evidence="3" key="1">
    <citation type="submission" date="2014-03" db="EMBL/GenBank/DDBJ databases">
        <authorList>
            <person name="Aksoy S."/>
            <person name="Warren W."/>
            <person name="Wilson R.K."/>
        </authorList>
    </citation>
    <scope>NUCLEOTIDE SEQUENCE [LARGE SCALE GENOMIC DNA]</scope>
    <source>
        <strain evidence="3">IAEA</strain>
    </source>
</reference>
<keyword evidence="1" id="KW-0472">Membrane</keyword>
<proteinExistence type="predicted"/>
<feature type="transmembrane region" description="Helical" evidence="1">
    <location>
        <begin position="42"/>
        <end position="62"/>
    </location>
</feature>
<dbReference type="EnsemblMetazoa" id="GPAI025384-RA">
    <property type="protein sequence ID" value="GPAI025384-PA"/>
    <property type="gene ID" value="GPAI025384"/>
</dbReference>
<sequence length="122" mass="14188">MLRELTANCPQFELIDDKSNVDTATTLNAPYNAEAYAVDSSLFWTIFSISASYYITTFHYIIQKELENMMNKNTLLGCYIMFEFHSIQIIQSVNVLRMYLKTVQTSLVKRRHMMHADSLKMA</sequence>
<dbReference type="Proteomes" id="UP000092445">
    <property type="component" value="Unassembled WGS sequence"/>
</dbReference>
<dbReference type="AlphaFoldDB" id="A0A1A9ZUE0"/>
<accession>A0A1A9ZUE0</accession>
<evidence type="ECO:0000256" key="1">
    <source>
        <dbReference type="SAM" id="Phobius"/>
    </source>
</evidence>
<reference evidence="2" key="2">
    <citation type="submission" date="2020-05" db="UniProtKB">
        <authorList>
            <consortium name="EnsemblMetazoa"/>
        </authorList>
    </citation>
    <scope>IDENTIFICATION</scope>
    <source>
        <strain evidence="2">IAEA</strain>
    </source>
</reference>
<keyword evidence="3" id="KW-1185">Reference proteome</keyword>
<keyword evidence="1" id="KW-1133">Transmembrane helix</keyword>